<dbReference type="Pfam" id="PF05960">
    <property type="entry name" value="DUF885"/>
    <property type="match status" value="1"/>
</dbReference>
<evidence type="ECO:0000313" key="1">
    <source>
        <dbReference type="EMBL" id="PTU30321.1"/>
    </source>
</evidence>
<dbReference type="RefSeq" id="WP_107941265.1">
    <property type="nucleotide sequence ID" value="NZ_QANS01000006.1"/>
</dbReference>
<reference evidence="1 2" key="1">
    <citation type="submission" date="2018-04" db="EMBL/GenBank/DDBJ databases">
        <title>Novel species isolated from glacier.</title>
        <authorList>
            <person name="Liu Q."/>
            <person name="Xin Y.-H."/>
        </authorList>
    </citation>
    <scope>NUCLEOTIDE SEQUENCE [LARGE SCALE GENOMIC DNA]</scope>
    <source>
        <strain evidence="1 2">GT1R17</strain>
    </source>
</reference>
<dbReference type="PANTHER" id="PTHR33361">
    <property type="entry name" value="GLR0591 PROTEIN"/>
    <property type="match status" value="1"/>
</dbReference>
<dbReference type="InterPro" id="IPR010281">
    <property type="entry name" value="DUF885"/>
</dbReference>
<dbReference type="AlphaFoldDB" id="A0A2T5MCN1"/>
<evidence type="ECO:0008006" key="3">
    <source>
        <dbReference type="Google" id="ProtNLM"/>
    </source>
</evidence>
<organism evidence="1 2">
    <name type="scientific">Stenotrophobium rhamnosiphilum</name>
    <dbReference type="NCBI Taxonomy" id="2029166"/>
    <lineage>
        <taxon>Bacteria</taxon>
        <taxon>Pseudomonadati</taxon>
        <taxon>Pseudomonadota</taxon>
        <taxon>Gammaproteobacteria</taxon>
        <taxon>Nevskiales</taxon>
        <taxon>Nevskiaceae</taxon>
        <taxon>Stenotrophobium</taxon>
    </lineage>
</organism>
<proteinExistence type="predicted"/>
<comment type="caution">
    <text evidence="1">The sequence shown here is derived from an EMBL/GenBank/DDBJ whole genome shotgun (WGS) entry which is preliminary data.</text>
</comment>
<accession>A0A2T5MCN1</accession>
<sequence length="560" mass="63591">MQSNNLAALAAACWDFHIGEYPPLAAEHGDPRARHIFLKESIADHRHRNLVDREFILKLEAINREELPSQDRITYDLLHRELTVVCEQFRLEEYLRPQIYPFGPEAVIGSAISKTVLSDEQALQDYVIRLASIPQVFEDYLERFRLGASRGYVLPAALLEPVLATVRAYVLEDVEACAWYKPLRNIPKGTVPTALIEEVWQLIANVLKPAYLHYADELEAIYRPAIRNSVSCADAPMGREYYQHLVSYYTTADADPDEIHRTGLAEVERISTAILKTANEAGFGNDVETFQNYLRSAKCFFSTDANALRERIEVLSKRIDGRIPELFGLIPRMTYGVESVPEALAAYYPIASAHPNPANNTSAGKFWVTSLVERCPSYLHIPLVLHEGWPGHLMHIALLQEMKDLPAFRRYSMAGYIAYIEGWALYCEGLGEDLGLYSDPYLRYGRLEMEIHRAVRLVVDTGIHALGWTRHDAITYMQKYLTTSPAAIETEVNRYIGLPAQALSYKTGEMKILELRRRAEQRLGSKFSLKKFHDRLVTAGAVTLEVLEAHVQEWIEGAEH</sequence>
<dbReference type="Proteomes" id="UP000244248">
    <property type="component" value="Unassembled WGS sequence"/>
</dbReference>
<keyword evidence="2" id="KW-1185">Reference proteome</keyword>
<evidence type="ECO:0000313" key="2">
    <source>
        <dbReference type="Proteomes" id="UP000244248"/>
    </source>
</evidence>
<dbReference type="EMBL" id="QANS01000006">
    <property type="protein sequence ID" value="PTU30321.1"/>
    <property type="molecule type" value="Genomic_DNA"/>
</dbReference>
<name>A0A2T5MCN1_9GAMM</name>
<dbReference type="PANTHER" id="PTHR33361:SF2">
    <property type="entry name" value="DUF885 DOMAIN-CONTAINING PROTEIN"/>
    <property type="match status" value="1"/>
</dbReference>
<protein>
    <recommendedName>
        <fullName evidence="3">DUF885 domain-containing protein</fullName>
    </recommendedName>
</protein>
<gene>
    <name evidence="1" type="ORF">CJD38_15355</name>
</gene>
<dbReference type="OrthoDB" id="9769898at2"/>